<feature type="region of interest" description="Disordered" evidence="5">
    <location>
        <begin position="37"/>
        <end position="70"/>
    </location>
</feature>
<feature type="transmembrane region" description="Helical" evidence="6">
    <location>
        <begin position="7"/>
        <end position="28"/>
    </location>
</feature>
<dbReference type="PANTHER" id="PTHR30329:SF21">
    <property type="entry name" value="LIPOPROTEIN YIAD-RELATED"/>
    <property type="match status" value="1"/>
</dbReference>
<dbReference type="PANTHER" id="PTHR30329">
    <property type="entry name" value="STATOR ELEMENT OF FLAGELLAR MOTOR COMPLEX"/>
    <property type="match status" value="1"/>
</dbReference>
<organism evidence="8 9">
    <name type="scientific">Cyanomargarita calcarea GSE-NOS-MK-12-04C</name>
    <dbReference type="NCBI Taxonomy" id="2839659"/>
    <lineage>
        <taxon>Bacteria</taxon>
        <taxon>Bacillati</taxon>
        <taxon>Cyanobacteriota</taxon>
        <taxon>Cyanophyceae</taxon>
        <taxon>Nostocales</taxon>
        <taxon>Cyanomargaritaceae</taxon>
        <taxon>Cyanomargarita</taxon>
    </lineage>
</organism>
<dbReference type="InterPro" id="IPR036737">
    <property type="entry name" value="OmpA-like_sf"/>
</dbReference>
<proteinExistence type="predicted"/>
<dbReference type="EMBL" id="JAHHGZ010000032">
    <property type="protein sequence ID" value="MBW4670533.1"/>
    <property type="molecule type" value="Genomic_DNA"/>
</dbReference>
<evidence type="ECO:0000256" key="6">
    <source>
        <dbReference type="SAM" id="Phobius"/>
    </source>
</evidence>
<evidence type="ECO:0000313" key="9">
    <source>
        <dbReference type="Proteomes" id="UP000729701"/>
    </source>
</evidence>
<feature type="compositionally biased region" description="Polar residues" evidence="5">
    <location>
        <begin position="37"/>
        <end position="49"/>
    </location>
</feature>
<keyword evidence="6" id="KW-1133">Transmembrane helix</keyword>
<comment type="subcellular location">
    <subcellularLocation>
        <location evidence="1">Cell outer membrane</location>
    </subcellularLocation>
</comment>
<evidence type="ECO:0000256" key="4">
    <source>
        <dbReference type="PROSITE-ProRule" id="PRU00473"/>
    </source>
</evidence>
<sequence>MSKRDNPVVLFSVLTVTFVLSVAGLWWAHQFGSGLNSSVENESATTEEAPNTKVTPTPTPISTPKPIPTQTLIPTPASKKLKTAADIANFQVNIDVKFATESAELTDEDKQMLNSLVSQLKEFDQKTVGVRVIGHTNARGEADFNVPLSQERAQAVANYLRSRGVKLKITASGKGASKPLPDTDPLDRRNKRTEIRLVSINS</sequence>
<feature type="domain" description="OmpA-like" evidence="7">
    <location>
        <begin position="85"/>
        <end position="201"/>
    </location>
</feature>
<dbReference type="CDD" id="cd07185">
    <property type="entry name" value="OmpA_C-like"/>
    <property type="match status" value="1"/>
</dbReference>
<dbReference type="Gene3D" id="3.30.1330.60">
    <property type="entry name" value="OmpA-like domain"/>
    <property type="match status" value="1"/>
</dbReference>
<feature type="compositionally biased region" description="Pro residues" evidence="5">
    <location>
        <begin position="57"/>
        <end position="67"/>
    </location>
</feature>
<accession>A0A951QRB6</accession>
<dbReference type="InterPro" id="IPR006665">
    <property type="entry name" value="OmpA-like"/>
</dbReference>
<name>A0A951QRB6_9CYAN</name>
<keyword evidence="6" id="KW-0812">Transmembrane</keyword>
<protein>
    <submittedName>
        <fullName evidence="8">OmpA family protein</fullName>
    </submittedName>
</protein>
<evidence type="ECO:0000259" key="7">
    <source>
        <dbReference type="PROSITE" id="PS51123"/>
    </source>
</evidence>
<keyword evidence="2 4" id="KW-0472">Membrane</keyword>
<dbReference type="AlphaFoldDB" id="A0A951QRB6"/>
<evidence type="ECO:0000256" key="2">
    <source>
        <dbReference type="ARBA" id="ARBA00023136"/>
    </source>
</evidence>
<reference evidence="8" key="2">
    <citation type="journal article" date="2022" name="Microbiol. Resour. Announc.">
        <title>Metagenome Sequencing to Explore Phylogenomics of Terrestrial Cyanobacteria.</title>
        <authorList>
            <person name="Ward R.D."/>
            <person name="Stajich J.E."/>
            <person name="Johansen J.R."/>
            <person name="Huntemann M."/>
            <person name="Clum A."/>
            <person name="Foster B."/>
            <person name="Foster B."/>
            <person name="Roux S."/>
            <person name="Palaniappan K."/>
            <person name="Varghese N."/>
            <person name="Mukherjee S."/>
            <person name="Reddy T.B.K."/>
            <person name="Daum C."/>
            <person name="Copeland A."/>
            <person name="Chen I.A."/>
            <person name="Ivanova N.N."/>
            <person name="Kyrpides N.C."/>
            <person name="Shapiro N."/>
            <person name="Eloe-Fadrosh E.A."/>
            <person name="Pietrasiak N."/>
        </authorList>
    </citation>
    <scope>NUCLEOTIDE SEQUENCE</scope>
    <source>
        <strain evidence="8">GSE-NOS-MK-12-04C</strain>
    </source>
</reference>
<evidence type="ECO:0000256" key="5">
    <source>
        <dbReference type="SAM" id="MobiDB-lite"/>
    </source>
</evidence>
<dbReference type="GO" id="GO:0009279">
    <property type="term" value="C:cell outer membrane"/>
    <property type="evidence" value="ECO:0007669"/>
    <property type="project" value="UniProtKB-SubCell"/>
</dbReference>
<dbReference type="SUPFAM" id="SSF103088">
    <property type="entry name" value="OmpA-like"/>
    <property type="match status" value="1"/>
</dbReference>
<dbReference type="PRINTS" id="PR01021">
    <property type="entry name" value="OMPADOMAIN"/>
</dbReference>
<reference evidence="8" key="1">
    <citation type="submission" date="2021-05" db="EMBL/GenBank/DDBJ databases">
        <authorList>
            <person name="Pietrasiak N."/>
            <person name="Ward R."/>
            <person name="Stajich J.E."/>
            <person name="Kurbessoian T."/>
        </authorList>
    </citation>
    <scope>NUCLEOTIDE SEQUENCE</scope>
    <source>
        <strain evidence="8">GSE-NOS-MK-12-04C</strain>
    </source>
</reference>
<comment type="caution">
    <text evidence="8">The sequence shown here is derived from an EMBL/GenBank/DDBJ whole genome shotgun (WGS) entry which is preliminary data.</text>
</comment>
<dbReference type="InterPro" id="IPR050330">
    <property type="entry name" value="Bact_OuterMem_StrucFunc"/>
</dbReference>
<evidence type="ECO:0000313" key="8">
    <source>
        <dbReference type="EMBL" id="MBW4670533.1"/>
    </source>
</evidence>
<feature type="region of interest" description="Disordered" evidence="5">
    <location>
        <begin position="171"/>
        <end position="192"/>
    </location>
</feature>
<evidence type="ECO:0000256" key="1">
    <source>
        <dbReference type="ARBA" id="ARBA00004442"/>
    </source>
</evidence>
<evidence type="ECO:0000256" key="3">
    <source>
        <dbReference type="ARBA" id="ARBA00023237"/>
    </source>
</evidence>
<dbReference type="Pfam" id="PF00691">
    <property type="entry name" value="OmpA"/>
    <property type="match status" value="1"/>
</dbReference>
<dbReference type="InterPro" id="IPR006664">
    <property type="entry name" value="OMP_bac"/>
</dbReference>
<dbReference type="PROSITE" id="PS51123">
    <property type="entry name" value="OMPA_2"/>
    <property type="match status" value="1"/>
</dbReference>
<keyword evidence="3" id="KW-0998">Cell outer membrane</keyword>
<dbReference type="Proteomes" id="UP000729701">
    <property type="component" value="Unassembled WGS sequence"/>
</dbReference>
<gene>
    <name evidence="8" type="ORF">KME60_24720</name>
</gene>